<comment type="caution">
    <text evidence="1">The sequence shown here is derived from an EMBL/GenBank/DDBJ whole genome shotgun (WGS) entry which is preliminary data.</text>
</comment>
<sequence length="324" mass="36434">MNRFDLRPDPSGGFDFLVDGRFLRELVFEGEDMQECEVSLLRRGLPSGVAREQIRRLKGELPGQFFPERVWLYFCEECYDEGCGGISARVQVGSERVVWSDFRHDSPSDTDDEAAHFDDEDAIPAVGTLVFDRVEYEAALDRVAEQLGRSFVAFWRSTDALNQATLGLERVVSRRQLRKRSPDPREGLQWTVNGRPLARLLSDAAGTLSRTGPGLQSDLRFSVVQECRDSSAEVGRNAIRLLLGEGTWEELPGRVPLLVGEGLDVACGSITAHVDRLDSIVVWSGFRVHGAGPEGDGHPYDRKLTFTFDRRQHDETLRRVVERI</sequence>
<evidence type="ECO:0000313" key="1">
    <source>
        <dbReference type="EMBL" id="MFB0834351.1"/>
    </source>
</evidence>
<name>A0ABV4UM37_9MICC</name>
<evidence type="ECO:0000313" key="2">
    <source>
        <dbReference type="Proteomes" id="UP001575652"/>
    </source>
</evidence>
<reference evidence="1 2" key="1">
    <citation type="submission" date="2024-09" db="EMBL/GenBank/DDBJ databases">
        <authorList>
            <person name="Salinas-Garcia M.A."/>
            <person name="Prieme A."/>
        </authorList>
    </citation>
    <scope>NUCLEOTIDE SEQUENCE [LARGE SCALE GENOMIC DNA]</scope>
    <source>
        <strain evidence="1 2">DSM 21081</strain>
    </source>
</reference>
<accession>A0ABV4UM37</accession>
<dbReference type="Proteomes" id="UP001575652">
    <property type="component" value="Unassembled WGS sequence"/>
</dbReference>
<keyword evidence="2" id="KW-1185">Reference proteome</keyword>
<gene>
    <name evidence="1" type="ORF">ACETWP_07110</name>
</gene>
<dbReference type="RefSeq" id="WP_373971519.1">
    <property type="nucleotide sequence ID" value="NZ_JBHDLJ010000004.1"/>
</dbReference>
<protein>
    <submittedName>
        <fullName evidence="1">Uncharacterized protein</fullName>
    </submittedName>
</protein>
<dbReference type="EMBL" id="JBHDLJ010000004">
    <property type="protein sequence ID" value="MFB0834351.1"/>
    <property type="molecule type" value="Genomic_DNA"/>
</dbReference>
<organism evidence="1 2">
    <name type="scientific">Arthrobacter halodurans</name>
    <dbReference type="NCBI Taxonomy" id="516699"/>
    <lineage>
        <taxon>Bacteria</taxon>
        <taxon>Bacillati</taxon>
        <taxon>Actinomycetota</taxon>
        <taxon>Actinomycetes</taxon>
        <taxon>Micrococcales</taxon>
        <taxon>Micrococcaceae</taxon>
        <taxon>Arthrobacter</taxon>
    </lineage>
</organism>
<proteinExistence type="predicted"/>